<dbReference type="Gene3D" id="1.10.10.60">
    <property type="entry name" value="Homeodomain-like"/>
    <property type="match status" value="2"/>
</dbReference>
<dbReference type="PANTHER" id="PTHR43280:SF32">
    <property type="entry name" value="TRANSCRIPTIONAL REGULATORY PROTEIN"/>
    <property type="match status" value="1"/>
</dbReference>
<dbReference type="Pfam" id="PF12833">
    <property type="entry name" value="HTH_18"/>
    <property type="match status" value="1"/>
</dbReference>
<evidence type="ECO:0000313" key="6">
    <source>
        <dbReference type="Proteomes" id="UP000436006"/>
    </source>
</evidence>
<dbReference type="SMART" id="SM00342">
    <property type="entry name" value="HTH_ARAC"/>
    <property type="match status" value="1"/>
</dbReference>
<name>A0A7K1S852_9BACT</name>
<dbReference type="GO" id="GO:0003700">
    <property type="term" value="F:DNA-binding transcription factor activity"/>
    <property type="evidence" value="ECO:0007669"/>
    <property type="project" value="InterPro"/>
</dbReference>
<gene>
    <name evidence="5" type="ORF">GO755_07945</name>
</gene>
<dbReference type="InterPro" id="IPR009057">
    <property type="entry name" value="Homeodomain-like_sf"/>
</dbReference>
<dbReference type="PANTHER" id="PTHR43280">
    <property type="entry name" value="ARAC-FAMILY TRANSCRIPTIONAL REGULATOR"/>
    <property type="match status" value="1"/>
</dbReference>
<keyword evidence="2" id="KW-0238">DNA-binding</keyword>
<dbReference type="RefSeq" id="WP_157584221.1">
    <property type="nucleotide sequence ID" value="NZ_WPIN01000003.1"/>
</dbReference>
<proteinExistence type="predicted"/>
<evidence type="ECO:0000256" key="3">
    <source>
        <dbReference type="ARBA" id="ARBA00023163"/>
    </source>
</evidence>
<dbReference type="SUPFAM" id="SSF46689">
    <property type="entry name" value="Homeodomain-like"/>
    <property type="match status" value="1"/>
</dbReference>
<accession>A0A7K1S852</accession>
<dbReference type="EMBL" id="WPIN01000003">
    <property type="protein sequence ID" value="MVM29959.1"/>
    <property type="molecule type" value="Genomic_DNA"/>
</dbReference>
<keyword evidence="1" id="KW-0805">Transcription regulation</keyword>
<protein>
    <submittedName>
        <fullName evidence="5">Helix-turn-helix domain-containing protein</fullName>
    </submittedName>
</protein>
<dbReference type="InterPro" id="IPR018060">
    <property type="entry name" value="HTH_AraC"/>
</dbReference>
<sequence>MKKEVNHPRIINSISEWHRVTDLPKPEHPLISLIHHADVKTISDEHLKGVVINFYIISVKKDFKGKMKYGKNYYDFDEGTMTFVSPGQVLAVEDDESRDCSGWSLLVHPDFIRSYPLGKTIKTYGFFSYEVTEALHLSDKEDALMESLIRHIEQEYHSSIDNYSQDVMVSHLDLLLNYANRFYNRQFITRKNASHDLLTNLEELLSDYFGSSKVQEMGLPTVQYISETLNVSPNYLSDLLRKLTGQSTQQHIQNKLIEKAKEILTTTTLSVSEIAYQLGFEYPQSFNKLFKSKTHVSPLEFRQSFN</sequence>
<feature type="domain" description="HTH araC/xylS-type" evidence="4">
    <location>
        <begin position="199"/>
        <end position="304"/>
    </location>
</feature>
<comment type="caution">
    <text evidence="5">The sequence shown here is derived from an EMBL/GenBank/DDBJ whole genome shotgun (WGS) entry which is preliminary data.</text>
</comment>
<evidence type="ECO:0000256" key="2">
    <source>
        <dbReference type="ARBA" id="ARBA00023125"/>
    </source>
</evidence>
<keyword evidence="6" id="KW-1185">Reference proteome</keyword>
<dbReference type="AlphaFoldDB" id="A0A7K1S852"/>
<dbReference type="PROSITE" id="PS01124">
    <property type="entry name" value="HTH_ARAC_FAMILY_2"/>
    <property type="match status" value="1"/>
</dbReference>
<dbReference type="GO" id="GO:0043565">
    <property type="term" value="F:sequence-specific DNA binding"/>
    <property type="evidence" value="ECO:0007669"/>
    <property type="project" value="InterPro"/>
</dbReference>
<evidence type="ECO:0000313" key="5">
    <source>
        <dbReference type="EMBL" id="MVM29959.1"/>
    </source>
</evidence>
<evidence type="ECO:0000256" key="1">
    <source>
        <dbReference type="ARBA" id="ARBA00023015"/>
    </source>
</evidence>
<organism evidence="5 6">
    <name type="scientific">Spirosoma arboris</name>
    <dbReference type="NCBI Taxonomy" id="2682092"/>
    <lineage>
        <taxon>Bacteria</taxon>
        <taxon>Pseudomonadati</taxon>
        <taxon>Bacteroidota</taxon>
        <taxon>Cytophagia</taxon>
        <taxon>Cytophagales</taxon>
        <taxon>Cytophagaceae</taxon>
        <taxon>Spirosoma</taxon>
    </lineage>
</organism>
<evidence type="ECO:0000259" key="4">
    <source>
        <dbReference type="PROSITE" id="PS01124"/>
    </source>
</evidence>
<keyword evidence="3" id="KW-0804">Transcription</keyword>
<reference evidence="5 6" key="1">
    <citation type="submission" date="2019-12" db="EMBL/GenBank/DDBJ databases">
        <title>Spirosoma sp. HMF4905 genome sequencing and assembly.</title>
        <authorList>
            <person name="Kang H."/>
            <person name="Cha I."/>
            <person name="Kim H."/>
            <person name="Joh K."/>
        </authorList>
    </citation>
    <scope>NUCLEOTIDE SEQUENCE [LARGE SCALE GENOMIC DNA]</scope>
    <source>
        <strain evidence="5 6">HMF4905</strain>
    </source>
</reference>
<dbReference type="Proteomes" id="UP000436006">
    <property type="component" value="Unassembled WGS sequence"/>
</dbReference>